<dbReference type="EMBL" id="PEDP01000170">
    <property type="protein sequence ID" value="POS87216.1"/>
    <property type="molecule type" value="Genomic_DNA"/>
</dbReference>
<dbReference type="OrthoDB" id="3596604at2759"/>
<reference evidence="2 3" key="1">
    <citation type="submission" date="2017-10" db="EMBL/GenBank/DDBJ databases">
        <title>Development of genomic resources for the powdery mildew, Erysiphe pulchra.</title>
        <authorList>
            <person name="Wadl P.A."/>
            <person name="Mack B.M."/>
            <person name="Moore G."/>
            <person name="Beltz S.B."/>
        </authorList>
    </citation>
    <scope>NUCLEOTIDE SEQUENCE [LARGE SCALE GENOMIC DNA]</scope>
    <source>
        <strain evidence="2">Cflorida</strain>
    </source>
</reference>
<keyword evidence="3" id="KW-1185">Reference proteome</keyword>
<gene>
    <name evidence="2" type="ORF">EPUL_002258</name>
</gene>
<sequence>MSYSNKAVKISQIDDGGYNDHKSNLYEPSLSSIRSNDYHGQKEFYDFSNTSTQDLNPKDELQEAINDNKRQQKRVIINCMSKYLNTLGLCCGYILATLVWQRKYATSAFEKRVYNTIVTGISIALGLNISSGFRDIAQTLRWPIMSLKKQNIEELDMLLQIESLITVSKLIFNSRRPLIILGCITWLIINIAIQAGLAMLSLTYNFDTDQTRVQLIPGNVAIPMLDHFYPQTNRAVSNQSLQDEQYTAHTYGEFALNYGIGLVSSQPSPGEIYLSTDPLLWLDKSNSLINFVFLDSPQGAQVIEPFSAFTERIISVTFDCNSFGVLQGGDGRTTEIDIDRVGKISLSQAVPNSTTYITRSKHTCKTNKRCSVVEAFESSSVDPWYYVCEISMGMTQNDKQNISFVSDYLAQIATAAIAQIGYTDSKGIASQIYPRESLWGQVAKGDPSDVGMMMAIYALASLAGAAQFNPFTSYRGNAPGPGFLLVLNHESTFYFVLFLVNVCHLSFVIAAIVFSNKVRVRDSGYISMGIFLKPITDTLLSICKKKDENELEKAKLRTYAKYEKDPETNDWKFNVSLK</sequence>
<proteinExistence type="predicted"/>
<dbReference type="Proteomes" id="UP000237438">
    <property type="component" value="Unassembled WGS sequence"/>
</dbReference>
<evidence type="ECO:0000313" key="3">
    <source>
        <dbReference type="Proteomes" id="UP000237438"/>
    </source>
</evidence>
<feature type="transmembrane region" description="Helical" evidence="1">
    <location>
        <begin position="83"/>
        <end position="101"/>
    </location>
</feature>
<organism evidence="2 3">
    <name type="scientific">Erysiphe pulchra</name>
    <dbReference type="NCBI Taxonomy" id="225359"/>
    <lineage>
        <taxon>Eukaryota</taxon>
        <taxon>Fungi</taxon>
        <taxon>Dikarya</taxon>
        <taxon>Ascomycota</taxon>
        <taxon>Pezizomycotina</taxon>
        <taxon>Leotiomycetes</taxon>
        <taxon>Erysiphales</taxon>
        <taxon>Erysiphaceae</taxon>
        <taxon>Erysiphe</taxon>
    </lineage>
</organism>
<accession>A0A2S4PYZ5</accession>
<comment type="caution">
    <text evidence="2">The sequence shown here is derived from an EMBL/GenBank/DDBJ whole genome shotgun (WGS) entry which is preliminary data.</text>
</comment>
<name>A0A2S4PYZ5_9PEZI</name>
<evidence type="ECO:0000256" key="1">
    <source>
        <dbReference type="SAM" id="Phobius"/>
    </source>
</evidence>
<protein>
    <submittedName>
        <fullName evidence="2">Uncharacterized protein</fullName>
    </submittedName>
</protein>
<keyword evidence="1" id="KW-1133">Transmembrane helix</keyword>
<feature type="transmembrane region" description="Helical" evidence="1">
    <location>
        <begin position="492"/>
        <end position="514"/>
    </location>
</feature>
<dbReference type="AlphaFoldDB" id="A0A2S4PYZ5"/>
<feature type="transmembrane region" description="Helical" evidence="1">
    <location>
        <begin position="113"/>
        <end position="133"/>
    </location>
</feature>
<evidence type="ECO:0000313" key="2">
    <source>
        <dbReference type="EMBL" id="POS87216.1"/>
    </source>
</evidence>
<keyword evidence="1" id="KW-0472">Membrane</keyword>
<keyword evidence="1" id="KW-0812">Transmembrane</keyword>
<feature type="transmembrane region" description="Helical" evidence="1">
    <location>
        <begin position="178"/>
        <end position="202"/>
    </location>
</feature>